<dbReference type="Pfam" id="PF03721">
    <property type="entry name" value="UDPG_MGDP_dh_N"/>
    <property type="match status" value="1"/>
</dbReference>
<dbReference type="OrthoDB" id="9803238at2"/>
<sequence>MDQPLKEKIIHKSAKVAVIGLGYVGLPLALELANAGFHVFGIDISKEKIESLRRGHSYVLDVENREVEAVIHQKLWVGDDFSVLSNMDVINICVPTPLNEMKDPDISHIQAAVEEIIKYIKKETLIILISTTYPGTTEEFIVEKIEKEKNFTIGKDFFVCFSPERVDPGNRVFKTANTPRVIGGVTPICLELGISLYKTFIKEVIQVSSAKVAEMVKLLENTFRCVNIALVNEFAVMCDKMGINVWETIEAATSKPFGFMPFYPGPGIGGHCIPLDPIYLYWKAKKYNHDSRLIKLAGEINGNMPHYVVHQIIKILNTGGKTIQNAVIYLIGLAYKKDIDDPRESPAIEILKLLEKEGAEVIYHDPFLPSIQVESRTVYSQNLTRDNLAKADLVVITTDHSSVDYEWIVKHGKMVYDTKNATKNMDFEHVVLLGGYKKRSRDTKGRE</sequence>
<feature type="domain" description="UDP-glucose/GDP-mannose dehydrogenase C-terminal" evidence="4">
    <location>
        <begin position="329"/>
        <end position="424"/>
    </location>
</feature>
<protein>
    <submittedName>
        <fullName evidence="5">UDP-N-acetyl-D-glucosamine 6-dehydrogenase</fullName>
        <ecNumber evidence="5">1.1.1.136</ecNumber>
    </submittedName>
</protein>
<dbReference type="PIRSF" id="PIRSF000124">
    <property type="entry name" value="UDPglc_GDPman_dh"/>
    <property type="match status" value="1"/>
</dbReference>
<keyword evidence="2" id="KW-0520">NAD</keyword>
<proteinExistence type="inferred from homology"/>
<name>A0A140L2B5_9FIRM</name>
<dbReference type="GO" id="GO:0016628">
    <property type="term" value="F:oxidoreductase activity, acting on the CH-CH group of donors, NAD or NADP as acceptor"/>
    <property type="evidence" value="ECO:0007669"/>
    <property type="project" value="InterPro"/>
</dbReference>
<organism evidence="5 6">
    <name type="scientific">Thermotalea metallivorans</name>
    <dbReference type="NCBI Taxonomy" id="520762"/>
    <lineage>
        <taxon>Bacteria</taxon>
        <taxon>Bacillati</taxon>
        <taxon>Bacillota</taxon>
        <taxon>Clostridia</taxon>
        <taxon>Peptostreptococcales</taxon>
        <taxon>Thermotaleaceae</taxon>
        <taxon>Thermotalea</taxon>
    </lineage>
</organism>
<evidence type="ECO:0000313" key="6">
    <source>
        <dbReference type="Proteomes" id="UP000070456"/>
    </source>
</evidence>
<dbReference type="SMART" id="SM00984">
    <property type="entry name" value="UDPG_MGDP_dh_C"/>
    <property type="match status" value="1"/>
</dbReference>
<keyword evidence="6" id="KW-1185">Reference proteome</keyword>
<evidence type="ECO:0000313" key="5">
    <source>
        <dbReference type="EMBL" id="KXG74690.1"/>
    </source>
</evidence>
<dbReference type="InterPro" id="IPR001732">
    <property type="entry name" value="UDP-Glc/GDP-Man_DH_N"/>
</dbReference>
<dbReference type="PANTHER" id="PTHR43491:SF1">
    <property type="entry name" value="UDP-N-ACETYL-D-MANNOSAMINE DEHYDROGENASE"/>
    <property type="match status" value="1"/>
</dbReference>
<dbReference type="GO" id="GO:0047004">
    <property type="term" value="F:UDP-N-acetylglucosamine 6-dehydrogenase activity"/>
    <property type="evidence" value="ECO:0007669"/>
    <property type="project" value="UniProtKB-EC"/>
</dbReference>
<evidence type="ECO:0000256" key="3">
    <source>
        <dbReference type="PIRNR" id="PIRNR000124"/>
    </source>
</evidence>
<dbReference type="Gene3D" id="3.40.50.720">
    <property type="entry name" value="NAD(P)-binding Rossmann-like Domain"/>
    <property type="match status" value="2"/>
</dbReference>
<dbReference type="Pfam" id="PF03720">
    <property type="entry name" value="UDPG_MGDP_dh_C"/>
    <property type="match status" value="1"/>
</dbReference>
<dbReference type="SUPFAM" id="SSF51735">
    <property type="entry name" value="NAD(P)-binding Rossmann-fold domains"/>
    <property type="match status" value="1"/>
</dbReference>
<dbReference type="GO" id="GO:0051287">
    <property type="term" value="F:NAD binding"/>
    <property type="evidence" value="ECO:0007669"/>
    <property type="project" value="InterPro"/>
</dbReference>
<dbReference type="InterPro" id="IPR036291">
    <property type="entry name" value="NAD(P)-bd_dom_sf"/>
</dbReference>
<evidence type="ECO:0000259" key="4">
    <source>
        <dbReference type="SMART" id="SM00984"/>
    </source>
</evidence>
<dbReference type="Pfam" id="PF00984">
    <property type="entry name" value="UDPG_MGDP_dh"/>
    <property type="match status" value="1"/>
</dbReference>
<dbReference type="InterPro" id="IPR014026">
    <property type="entry name" value="UDP-Glc/GDP-Man_DH_dimer"/>
</dbReference>
<dbReference type="SUPFAM" id="SSF48179">
    <property type="entry name" value="6-phosphogluconate dehydrogenase C-terminal domain-like"/>
    <property type="match status" value="1"/>
</dbReference>
<dbReference type="EMBL" id="LOEE01000047">
    <property type="protein sequence ID" value="KXG74690.1"/>
    <property type="molecule type" value="Genomic_DNA"/>
</dbReference>
<comment type="caution">
    <text evidence="5">The sequence shown here is derived from an EMBL/GenBank/DDBJ whole genome shotgun (WGS) entry which is preliminary data.</text>
</comment>
<dbReference type="InterPro" id="IPR008927">
    <property type="entry name" value="6-PGluconate_DH-like_C_sf"/>
</dbReference>
<dbReference type="PANTHER" id="PTHR43491">
    <property type="entry name" value="UDP-N-ACETYL-D-MANNOSAMINE DEHYDROGENASE"/>
    <property type="match status" value="1"/>
</dbReference>
<accession>A0A140L2B5</accession>
<dbReference type="PIRSF" id="PIRSF500136">
    <property type="entry name" value="UDP_ManNAc_DH"/>
    <property type="match status" value="1"/>
</dbReference>
<dbReference type="Proteomes" id="UP000070456">
    <property type="component" value="Unassembled WGS sequence"/>
</dbReference>
<dbReference type="InterPro" id="IPR014027">
    <property type="entry name" value="UDP-Glc/GDP-Man_DH_C"/>
</dbReference>
<dbReference type="NCBIfam" id="TIGR03026">
    <property type="entry name" value="NDP-sugDHase"/>
    <property type="match status" value="1"/>
</dbReference>
<keyword evidence="1 5" id="KW-0560">Oxidoreductase</keyword>
<dbReference type="InterPro" id="IPR028359">
    <property type="entry name" value="UDP_ManNAc/GlcNAc_DH"/>
</dbReference>
<dbReference type="EC" id="1.1.1.136" evidence="5"/>
<dbReference type="SUPFAM" id="SSF52413">
    <property type="entry name" value="UDP-glucose/GDP-mannose dehydrogenase C-terminal domain"/>
    <property type="match status" value="1"/>
</dbReference>
<dbReference type="InterPro" id="IPR036220">
    <property type="entry name" value="UDP-Glc/GDP-Man_DH_C_sf"/>
</dbReference>
<dbReference type="InterPro" id="IPR017476">
    <property type="entry name" value="UDP-Glc/GDP-Man"/>
</dbReference>
<evidence type="ECO:0000256" key="2">
    <source>
        <dbReference type="ARBA" id="ARBA00023027"/>
    </source>
</evidence>
<reference evidence="5 6" key="1">
    <citation type="submission" date="2015-12" db="EMBL/GenBank/DDBJ databases">
        <title>Draft genome sequence of the thermoanaerobe Thermotalea metallivorans, an isolate from the runoff channel of the Great Artesian Basin, Australia.</title>
        <authorList>
            <person name="Patel B.K."/>
        </authorList>
    </citation>
    <scope>NUCLEOTIDE SEQUENCE [LARGE SCALE GENOMIC DNA]</scope>
    <source>
        <strain evidence="5 6">B2-1</strain>
    </source>
</reference>
<evidence type="ECO:0000256" key="1">
    <source>
        <dbReference type="ARBA" id="ARBA00023002"/>
    </source>
</evidence>
<dbReference type="RefSeq" id="WP_068556919.1">
    <property type="nucleotide sequence ID" value="NZ_LOEE01000047.1"/>
</dbReference>
<dbReference type="AlphaFoldDB" id="A0A140L2B5"/>
<gene>
    <name evidence="5" type="primary">wbpA_2</name>
    <name evidence="5" type="ORF">AN619_21970</name>
</gene>
<dbReference type="STRING" id="520762.AN619_21970"/>
<comment type="similarity">
    <text evidence="3">Belongs to the UDP-glucose/GDP-mannose dehydrogenase family.</text>
</comment>
<dbReference type="PATRIC" id="fig|520762.4.peg.2432"/>
<dbReference type="GO" id="GO:0000271">
    <property type="term" value="P:polysaccharide biosynthetic process"/>
    <property type="evidence" value="ECO:0007669"/>
    <property type="project" value="InterPro"/>
</dbReference>